<sequence length="135" mass="15092">KHVWELKYHHGNLVAVHRDAVYVAYVLTGNNGGNVRVISRKSANRVLLKSFTGAVMDIAFALSDDVCLAAVDEAGNLFVYFFAMEGDNIVSNLALHIKMDTDNIETDRSFTRIIWCPYMPEDDNEDGPDPSKMLV</sequence>
<accession>A0A0B6XZK8</accession>
<keyword evidence="2" id="KW-0963">Cytoplasm</keyword>
<evidence type="ECO:0000256" key="4">
    <source>
        <dbReference type="ARBA" id="ARBA00022737"/>
    </source>
</evidence>
<dbReference type="EMBL" id="HACG01002612">
    <property type="protein sequence ID" value="CEK49477.1"/>
    <property type="molecule type" value="Transcribed_RNA"/>
</dbReference>
<evidence type="ECO:0000259" key="5">
    <source>
        <dbReference type="Pfam" id="PF16529"/>
    </source>
</evidence>
<gene>
    <name evidence="6" type="primary">ORF7880</name>
</gene>
<dbReference type="GO" id="GO:0031087">
    <property type="term" value="P:deadenylation-independent decapping of nuclear-transcribed mRNA"/>
    <property type="evidence" value="ECO:0007669"/>
    <property type="project" value="InterPro"/>
</dbReference>
<dbReference type="InterPro" id="IPR045152">
    <property type="entry name" value="EDC4-like"/>
</dbReference>
<keyword evidence="4" id="KW-0677">Repeat</keyword>
<proteinExistence type="predicted"/>
<keyword evidence="3" id="KW-0853">WD repeat</keyword>
<reference evidence="6" key="1">
    <citation type="submission" date="2014-12" db="EMBL/GenBank/DDBJ databases">
        <title>Insight into the proteome of Arion vulgaris.</title>
        <authorList>
            <person name="Aradska J."/>
            <person name="Bulat T."/>
            <person name="Smidak R."/>
            <person name="Sarate P."/>
            <person name="Gangsoo J."/>
            <person name="Sialana F."/>
            <person name="Bilban M."/>
            <person name="Lubec G."/>
        </authorList>
    </citation>
    <scope>NUCLEOTIDE SEQUENCE</scope>
    <source>
        <tissue evidence="6">Skin</tissue>
    </source>
</reference>
<dbReference type="InterPro" id="IPR032401">
    <property type="entry name" value="EDC4_WD40"/>
</dbReference>
<evidence type="ECO:0000313" key="6">
    <source>
        <dbReference type="EMBL" id="CEK49477.1"/>
    </source>
</evidence>
<dbReference type="AlphaFoldDB" id="A0A0B6XZK8"/>
<feature type="non-terminal residue" evidence="6">
    <location>
        <position position="135"/>
    </location>
</feature>
<dbReference type="PANTHER" id="PTHR15598">
    <property type="entry name" value="ENHANCER OF MRNA-DECAPPING PROTEIN 4"/>
    <property type="match status" value="1"/>
</dbReference>
<evidence type="ECO:0000256" key="3">
    <source>
        <dbReference type="ARBA" id="ARBA00022574"/>
    </source>
</evidence>
<evidence type="ECO:0000256" key="1">
    <source>
        <dbReference type="ARBA" id="ARBA00004496"/>
    </source>
</evidence>
<organism evidence="6">
    <name type="scientific">Arion vulgaris</name>
    <dbReference type="NCBI Taxonomy" id="1028688"/>
    <lineage>
        <taxon>Eukaryota</taxon>
        <taxon>Metazoa</taxon>
        <taxon>Spiralia</taxon>
        <taxon>Lophotrochozoa</taxon>
        <taxon>Mollusca</taxon>
        <taxon>Gastropoda</taxon>
        <taxon>Heterobranchia</taxon>
        <taxon>Euthyneura</taxon>
        <taxon>Panpulmonata</taxon>
        <taxon>Eupulmonata</taxon>
        <taxon>Stylommatophora</taxon>
        <taxon>Helicina</taxon>
        <taxon>Arionoidea</taxon>
        <taxon>Arionidae</taxon>
        <taxon>Arion</taxon>
    </lineage>
</organism>
<evidence type="ECO:0000256" key="2">
    <source>
        <dbReference type="ARBA" id="ARBA00022490"/>
    </source>
</evidence>
<dbReference type="PANTHER" id="PTHR15598:SF5">
    <property type="entry name" value="ENHANCER OF MRNA-DECAPPING PROTEIN 4"/>
    <property type="match status" value="1"/>
</dbReference>
<dbReference type="Pfam" id="PF16529">
    <property type="entry name" value="Ge1_WD40"/>
    <property type="match status" value="1"/>
</dbReference>
<feature type="non-terminal residue" evidence="6">
    <location>
        <position position="1"/>
    </location>
</feature>
<protein>
    <recommendedName>
        <fullName evidence="5">Enhancer of mRNA-decapping protein 4 WD40 repeat region domain-containing protein</fullName>
    </recommendedName>
</protein>
<name>A0A0B6XZK8_9EUPU</name>
<feature type="domain" description="Enhancer of mRNA-decapping protein 4 WD40 repeat region" evidence="5">
    <location>
        <begin position="2"/>
        <end position="135"/>
    </location>
</feature>
<dbReference type="GO" id="GO:0000932">
    <property type="term" value="C:P-body"/>
    <property type="evidence" value="ECO:0007669"/>
    <property type="project" value="TreeGrafter"/>
</dbReference>
<comment type="subcellular location">
    <subcellularLocation>
        <location evidence="1">Cytoplasm</location>
    </subcellularLocation>
</comment>